<sequence length="159" mass="17601">MEWTTVQHLDLRHIGRSLKPLQPHAAAFHANFPLIAATVKIGARGPPNESAPHRSISCYKHWPRISLKELTLKITLTICAQYKIAVALFQEIGWLQKVQGHSTSSTKDEMVNCPAICFSSSSRAPNVLHQGCHKTEHEGVELCLCQVDACSSPVQCTHK</sequence>
<dbReference type="OrthoDB" id="3295at2759"/>
<keyword evidence="2" id="KW-1185">Reference proteome</keyword>
<dbReference type="EMBL" id="JABCRI010000024">
    <property type="protein sequence ID" value="KAF8377513.1"/>
    <property type="molecule type" value="Genomic_DNA"/>
</dbReference>
<evidence type="ECO:0000313" key="1">
    <source>
        <dbReference type="EMBL" id="KAF8377513.1"/>
    </source>
</evidence>
<organism evidence="1 2">
    <name type="scientific">Tetracentron sinense</name>
    <name type="common">Spur-leaf</name>
    <dbReference type="NCBI Taxonomy" id="13715"/>
    <lineage>
        <taxon>Eukaryota</taxon>
        <taxon>Viridiplantae</taxon>
        <taxon>Streptophyta</taxon>
        <taxon>Embryophyta</taxon>
        <taxon>Tracheophyta</taxon>
        <taxon>Spermatophyta</taxon>
        <taxon>Magnoliopsida</taxon>
        <taxon>Trochodendrales</taxon>
        <taxon>Trochodendraceae</taxon>
        <taxon>Tetracentron</taxon>
    </lineage>
</organism>
<dbReference type="Proteomes" id="UP000655225">
    <property type="component" value="Unassembled WGS sequence"/>
</dbReference>
<comment type="caution">
    <text evidence="1">The sequence shown here is derived from an EMBL/GenBank/DDBJ whole genome shotgun (WGS) entry which is preliminary data.</text>
</comment>
<proteinExistence type="predicted"/>
<protein>
    <submittedName>
        <fullName evidence="1">Uncharacterized protein</fullName>
    </submittedName>
</protein>
<reference evidence="1 2" key="1">
    <citation type="submission" date="2020-04" db="EMBL/GenBank/DDBJ databases">
        <title>Plant Genome Project.</title>
        <authorList>
            <person name="Zhang R.-G."/>
        </authorList>
    </citation>
    <scope>NUCLEOTIDE SEQUENCE [LARGE SCALE GENOMIC DNA]</scope>
    <source>
        <strain evidence="1">YNK0</strain>
        <tissue evidence="1">Leaf</tissue>
    </source>
</reference>
<dbReference type="AlphaFoldDB" id="A0A834Y8F1"/>
<name>A0A834Y8F1_TETSI</name>
<evidence type="ECO:0000313" key="2">
    <source>
        <dbReference type="Proteomes" id="UP000655225"/>
    </source>
</evidence>
<accession>A0A834Y8F1</accession>
<gene>
    <name evidence="1" type="ORF">HHK36_030895</name>
</gene>